<proteinExistence type="predicted"/>
<dbReference type="GO" id="GO:0000724">
    <property type="term" value="P:double-strand break repair via homologous recombination"/>
    <property type="evidence" value="ECO:0007669"/>
    <property type="project" value="TreeGrafter"/>
</dbReference>
<dbReference type="InterPro" id="IPR034998">
    <property type="entry name" value="ANKLE1"/>
</dbReference>
<dbReference type="InterPro" id="IPR036770">
    <property type="entry name" value="Ankyrin_rpt-contain_sf"/>
</dbReference>
<accession>A0A5B7JVR9</accession>
<sequence>MVDGNKAIMNNIPNNHEGHAMNEAGLTPLHEAAKLGVFPEMIEKALQRGMNPHVITPENITPADLARDNGHNEVLETLQEHQCEQLSKGELLT</sequence>
<dbReference type="GO" id="GO:0004520">
    <property type="term" value="F:DNA endonuclease activity"/>
    <property type="evidence" value="ECO:0007669"/>
    <property type="project" value="TreeGrafter"/>
</dbReference>
<dbReference type="EMBL" id="VSRR010121741">
    <property type="protein sequence ID" value="MPD00173.1"/>
    <property type="molecule type" value="Genomic_DNA"/>
</dbReference>
<dbReference type="Gene3D" id="1.25.40.20">
    <property type="entry name" value="Ankyrin repeat-containing domain"/>
    <property type="match status" value="1"/>
</dbReference>
<dbReference type="GO" id="GO:0000712">
    <property type="term" value="P:resolution of meiotic recombination intermediates"/>
    <property type="evidence" value="ECO:0007669"/>
    <property type="project" value="TreeGrafter"/>
</dbReference>
<keyword evidence="1" id="KW-0040">ANK repeat</keyword>
<dbReference type="GO" id="GO:0005654">
    <property type="term" value="C:nucleoplasm"/>
    <property type="evidence" value="ECO:0007669"/>
    <property type="project" value="TreeGrafter"/>
</dbReference>
<dbReference type="PANTHER" id="PTHR46427:SF1">
    <property type="entry name" value="ANKYRIN REPEAT AND LEM DOMAIN-CONTAINING PROTEIN 1"/>
    <property type="match status" value="1"/>
</dbReference>
<gene>
    <name evidence="2" type="ORF">E2C01_095629</name>
</gene>
<dbReference type="SUPFAM" id="SSF48403">
    <property type="entry name" value="Ankyrin repeat"/>
    <property type="match status" value="1"/>
</dbReference>
<feature type="repeat" description="ANK" evidence="1">
    <location>
        <begin position="24"/>
        <end position="57"/>
    </location>
</feature>
<organism evidence="2 3">
    <name type="scientific">Portunus trituberculatus</name>
    <name type="common">Swimming crab</name>
    <name type="synonym">Neptunus trituberculatus</name>
    <dbReference type="NCBI Taxonomy" id="210409"/>
    <lineage>
        <taxon>Eukaryota</taxon>
        <taxon>Metazoa</taxon>
        <taxon>Ecdysozoa</taxon>
        <taxon>Arthropoda</taxon>
        <taxon>Crustacea</taxon>
        <taxon>Multicrustacea</taxon>
        <taxon>Malacostraca</taxon>
        <taxon>Eumalacostraca</taxon>
        <taxon>Eucarida</taxon>
        <taxon>Decapoda</taxon>
        <taxon>Pleocyemata</taxon>
        <taxon>Brachyura</taxon>
        <taxon>Eubrachyura</taxon>
        <taxon>Portunoidea</taxon>
        <taxon>Portunidae</taxon>
        <taxon>Portuninae</taxon>
        <taxon>Portunus</taxon>
    </lineage>
</organism>
<dbReference type="GO" id="GO:0005737">
    <property type="term" value="C:cytoplasm"/>
    <property type="evidence" value="ECO:0007669"/>
    <property type="project" value="TreeGrafter"/>
</dbReference>
<dbReference type="InterPro" id="IPR002110">
    <property type="entry name" value="Ankyrin_rpt"/>
</dbReference>
<evidence type="ECO:0000313" key="3">
    <source>
        <dbReference type="Proteomes" id="UP000324222"/>
    </source>
</evidence>
<evidence type="ECO:0000313" key="2">
    <source>
        <dbReference type="EMBL" id="MPD00173.1"/>
    </source>
</evidence>
<evidence type="ECO:0000256" key="1">
    <source>
        <dbReference type="PROSITE-ProRule" id="PRU00023"/>
    </source>
</evidence>
<comment type="caution">
    <text evidence="2">The sequence shown here is derived from an EMBL/GenBank/DDBJ whole genome shotgun (WGS) entry which is preliminary data.</text>
</comment>
<dbReference type="PROSITE" id="PS50088">
    <property type="entry name" value="ANK_REPEAT"/>
    <property type="match status" value="1"/>
</dbReference>
<dbReference type="OrthoDB" id="20727at2759"/>
<dbReference type="Proteomes" id="UP000324222">
    <property type="component" value="Unassembled WGS sequence"/>
</dbReference>
<reference evidence="2 3" key="1">
    <citation type="submission" date="2019-05" db="EMBL/GenBank/DDBJ databases">
        <title>Another draft genome of Portunus trituberculatus and its Hox gene families provides insights of decapod evolution.</title>
        <authorList>
            <person name="Jeong J.-H."/>
            <person name="Song I."/>
            <person name="Kim S."/>
            <person name="Choi T."/>
            <person name="Kim D."/>
            <person name="Ryu S."/>
            <person name="Kim W."/>
        </authorList>
    </citation>
    <scope>NUCLEOTIDE SEQUENCE [LARGE SCALE GENOMIC DNA]</scope>
    <source>
        <tissue evidence="2">Muscle</tissue>
    </source>
</reference>
<dbReference type="AlphaFoldDB" id="A0A5B7JVR9"/>
<protein>
    <submittedName>
        <fullName evidence="2">Uncharacterized protein</fullName>
    </submittedName>
</protein>
<dbReference type="PANTHER" id="PTHR46427">
    <property type="entry name" value="ANKYRIN REPEAT AND LEM DOMAIN-CONTAINING PROTEIN 1"/>
    <property type="match status" value="1"/>
</dbReference>
<keyword evidence="3" id="KW-1185">Reference proteome</keyword>
<name>A0A5B7JVR9_PORTR</name>